<evidence type="ECO:0000313" key="3">
    <source>
        <dbReference type="EMBL" id="KFE66577.1"/>
    </source>
</evidence>
<organism evidence="3 4">
    <name type="scientific">Hyalangium minutum</name>
    <dbReference type="NCBI Taxonomy" id="394096"/>
    <lineage>
        <taxon>Bacteria</taxon>
        <taxon>Pseudomonadati</taxon>
        <taxon>Myxococcota</taxon>
        <taxon>Myxococcia</taxon>
        <taxon>Myxococcales</taxon>
        <taxon>Cystobacterineae</taxon>
        <taxon>Archangiaceae</taxon>
        <taxon>Hyalangium</taxon>
    </lineage>
</organism>
<evidence type="ECO:0000256" key="1">
    <source>
        <dbReference type="SAM" id="MobiDB-lite"/>
    </source>
</evidence>
<sequence length="1762" mass="189544">MSLPLITLPLLLLHAASVSPPAVPARGAQEAILTLDKAGRYVVKASSPAGTACEIVDHVRGPFAQSGTVGRSSCELDLLLDAGTYKLRLTSKPKGKGNVALSVRPYEEINAPPLRLEPRREVQQHLKPRQQASYWLKIDERQPVTLRIAGRHAGDVRLWRTGEWLEPIAARDTSPRPRPGMPLHEWWFETLLEPGVYLLTAYGTASTEWTESGGDDSGLTVAWGFPQASEDRQASLTLPETGLATLEFPNEPSAFFLSREGSSKSTTRLSLHSMRENGATNLFASAESSCEIDGKALVPECSAFARSKSRRVALIRGEPGTRVTLRWARLLDGAWRDGVYGTGAQAISFVAEKDADYLVAVHETPLDQDSAPVGCTLNEVFVMADSVQRGRDLLEVSPDRPFRRAFNYNGSSSTLQFEVTRSGRYVVQTAGERKTRCELFRYDGKQTSRLTETQPSAVTCRVAFPATPGMYELRLFGGTEGIETVTLAADGPPPTTETATKVSCLFPRVSLRAGGSYLMSTTRNSEKAVRGLFLRPLPLTLSEPLALVLNGRKSLKLPLSAGRPVEIRALSGEPFQCSLGETRVNTQGGLCTVPGTGGELTLENPGTSALTLSLRRPAPPPAAPPPLLAWSPSLAPLPVLGTETPMWLDFEREQSHALVFHVKDAGLYHVTTQGLLSTECHIRTPVVQQVGAASGGGRGRNCLVSTYLRPGRYLLDVRTAGQSRGRGAVVLDRRAVKPAEGLGGEAEVFFRADAGDLIQQKLRVPKQGAYMLSTAAQSGSLQCRLDDPQGWPVVPIPSPCTSTMRLASGNYLWTQLPLTVESMRRTSLERVRPTVTLKGNKMHPLPFNAWSRVELGKDGKDEFSFELPAPVDVAFALTHGMQGRLYRVGADNQLKPVETIAPMTPDLTRPQGVTMPRVRTDVPPPEPTSEEGEEGEGSSEESYEEAPPPEPSYAEEVPDESSSSSEGPLPETDAPAPAGRTLKLQPGTYRLITEHSRGDVAITYALYLRVDVLVPGVVRVVNVPDRLPLRLPAEGTLRLSTRGDTDVRCRIFDSEGRLVVENADRGADWNCAIAEPFAAGDYTLVLESQTQQPGPTRVSVAVAKMTDAGTLADPMALKLDAGVQRAMLPAVAGDGVQELTLRSKTAIACALEDDQGAVVTRQLDTRECVLLVRPGGAAWRVRVWTMDSSAQVTASLVTRTLASSSGGSIPAGAAVLAKIPQPGRYQTGAGVYCLPSGQKGALRNCADEVSLEAGEWIFSGAGTQETALKLSEVVDAIDSPKTERARLTRDVSLLRQSSKASALHLFQATVQVGDRSNPACALVGGTARQDDFMCVAATGPTQQSLARWWTPAFSPSDASLMRLSVPVPSVVASLQQGGQNFVWSQGPAIELRMLSTPSRVQLTLPKSAWAVQVDEQGRAVDLCAPASSLAACVLTGKGGSLFVYAPEEQRVQSELVSIDPTPRRETLDRLFEAVSTRPSQQRLVFNAQPAPRLLSITGALRCVTTLDNGARLEGCETRIPPGRSGESVVDLGIGGVRAVLTPPTELLSAALGSFSAQSPVLPPAQALKLSGSRVDRSFTLVSEAVVHVRSDSGVCGIVQDSTPIRVQGSEKGCALDEVLKPGNYRLAVRGFADRTLSGHLSWTQELIQELKEGVASEESWISPSQTRFFRFSTESPGRIGLGLQVPAELLECSVLDLEQRVLGEGCQQFLQLDKGAYLLAVHAPSTARPLKFKPVLVGLAGAKADVPEEYLRNFFQRIGVNP</sequence>
<dbReference type="Proteomes" id="UP000028725">
    <property type="component" value="Unassembled WGS sequence"/>
</dbReference>
<feature type="signal peptide" evidence="2">
    <location>
        <begin position="1"/>
        <end position="24"/>
    </location>
</feature>
<feature type="region of interest" description="Disordered" evidence="1">
    <location>
        <begin position="897"/>
        <end position="982"/>
    </location>
</feature>
<dbReference type="RefSeq" id="WP_044192493.1">
    <property type="nucleotide sequence ID" value="NZ_JMCB01000010.1"/>
</dbReference>
<feature type="compositionally biased region" description="Acidic residues" evidence="1">
    <location>
        <begin position="928"/>
        <end position="944"/>
    </location>
</feature>
<dbReference type="OrthoDB" id="5476522at2"/>
<proteinExistence type="predicted"/>
<evidence type="ECO:0000256" key="2">
    <source>
        <dbReference type="SAM" id="SignalP"/>
    </source>
</evidence>
<keyword evidence="2" id="KW-0732">Signal</keyword>
<gene>
    <name evidence="3" type="ORF">DB31_1050</name>
</gene>
<dbReference type="PATRIC" id="fig|394096.3.peg.5393"/>
<protein>
    <submittedName>
        <fullName evidence="3">Uncharacterized protein</fullName>
    </submittedName>
</protein>
<evidence type="ECO:0000313" key="4">
    <source>
        <dbReference type="Proteomes" id="UP000028725"/>
    </source>
</evidence>
<comment type="caution">
    <text evidence="3">The sequence shown here is derived from an EMBL/GenBank/DDBJ whole genome shotgun (WGS) entry which is preliminary data.</text>
</comment>
<dbReference type="EMBL" id="JMCB01000010">
    <property type="protein sequence ID" value="KFE66577.1"/>
    <property type="molecule type" value="Genomic_DNA"/>
</dbReference>
<reference evidence="3 4" key="1">
    <citation type="submission" date="2014-04" db="EMBL/GenBank/DDBJ databases">
        <title>Genome assembly of Hyalangium minutum DSM 14724.</title>
        <authorList>
            <person name="Sharma G."/>
            <person name="Subramanian S."/>
        </authorList>
    </citation>
    <scope>NUCLEOTIDE SEQUENCE [LARGE SCALE GENOMIC DNA]</scope>
    <source>
        <strain evidence="3 4">DSM 14724</strain>
    </source>
</reference>
<accession>A0A085WFW4</accession>
<name>A0A085WFW4_9BACT</name>
<keyword evidence="4" id="KW-1185">Reference proteome</keyword>
<dbReference type="STRING" id="394096.DB31_1050"/>
<feature type="chain" id="PRO_5001799549" evidence="2">
    <location>
        <begin position="25"/>
        <end position="1762"/>
    </location>
</feature>
<feature type="compositionally biased region" description="Low complexity" evidence="1">
    <location>
        <begin position="952"/>
        <end position="971"/>
    </location>
</feature>